<accession>A0A0U2U9P7</accession>
<sequence length="172" mass="18952">MANKQALRDLQQRLAQRMQAARETPQAANWLAVECAGLGLLLPLKQSGEIFTPVPLQQVPYTQPWMLGVANLRGGLHTVVDLSAFLGLRGATSLTPSHRLVSINPELGINCALLVDQLLGLRGDEQLQAEPDTAGHPDFAPMRMRDGQGRRWQVLDLDALILHPQFLRIVLN</sequence>
<organism evidence="1 2">
    <name type="scientific">Roseateles depolymerans</name>
    <dbReference type="NCBI Taxonomy" id="76731"/>
    <lineage>
        <taxon>Bacteria</taxon>
        <taxon>Pseudomonadati</taxon>
        <taxon>Pseudomonadota</taxon>
        <taxon>Betaproteobacteria</taxon>
        <taxon>Burkholderiales</taxon>
        <taxon>Sphaerotilaceae</taxon>
        <taxon>Roseateles</taxon>
    </lineage>
</organism>
<name>A0A0U2U9P7_9BURK</name>
<gene>
    <name evidence="1" type="ORF">RD2015_4128</name>
</gene>
<dbReference type="GO" id="GO:0006935">
    <property type="term" value="P:chemotaxis"/>
    <property type="evidence" value="ECO:0007669"/>
    <property type="project" value="InterPro"/>
</dbReference>
<evidence type="ECO:0000313" key="1">
    <source>
        <dbReference type="EMBL" id="ALV08577.1"/>
    </source>
</evidence>
<dbReference type="RefSeq" id="WP_058936516.1">
    <property type="nucleotide sequence ID" value="NZ_CP013729.1"/>
</dbReference>
<dbReference type="SUPFAM" id="SSF50341">
    <property type="entry name" value="CheW-like"/>
    <property type="match status" value="1"/>
</dbReference>
<dbReference type="EMBL" id="CP013729">
    <property type="protein sequence ID" value="ALV08577.1"/>
    <property type="molecule type" value="Genomic_DNA"/>
</dbReference>
<keyword evidence="2" id="KW-1185">Reference proteome</keyword>
<dbReference type="InterPro" id="IPR039315">
    <property type="entry name" value="CheW"/>
</dbReference>
<dbReference type="AlphaFoldDB" id="A0A0U2U9P7"/>
<dbReference type="Proteomes" id="UP000060699">
    <property type="component" value="Chromosome"/>
</dbReference>
<proteinExistence type="predicted"/>
<dbReference type="Pfam" id="PF01584">
    <property type="entry name" value="CheW"/>
    <property type="match status" value="1"/>
</dbReference>
<dbReference type="Gene3D" id="2.40.50.180">
    <property type="entry name" value="CheA-289, Domain 4"/>
    <property type="match status" value="1"/>
</dbReference>
<dbReference type="InterPro" id="IPR002545">
    <property type="entry name" value="CheW-lke_dom"/>
</dbReference>
<dbReference type="GO" id="GO:0005829">
    <property type="term" value="C:cytosol"/>
    <property type="evidence" value="ECO:0007669"/>
    <property type="project" value="TreeGrafter"/>
</dbReference>
<dbReference type="GO" id="GO:0007165">
    <property type="term" value="P:signal transduction"/>
    <property type="evidence" value="ECO:0007669"/>
    <property type="project" value="InterPro"/>
</dbReference>
<dbReference type="SMART" id="SM00260">
    <property type="entry name" value="CheW"/>
    <property type="match status" value="1"/>
</dbReference>
<dbReference type="OrthoDB" id="5298045at2"/>
<dbReference type="STRING" id="76731.RD2015_4128"/>
<protein>
    <submittedName>
        <fullName evidence="1">Chemotaxis protein CheW</fullName>
    </submittedName>
</protein>
<dbReference type="PANTHER" id="PTHR22617:SF43">
    <property type="entry name" value="PROTEIN PILI"/>
    <property type="match status" value="1"/>
</dbReference>
<dbReference type="PROSITE" id="PS50851">
    <property type="entry name" value="CHEW"/>
    <property type="match status" value="1"/>
</dbReference>
<reference evidence="1 2" key="1">
    <citation type="submission" date="2015-12" db="EMBL/GenBank/DDBJ databases">
        <title>Complete genome of Roseateles depolymerans KCTC 42856.</title>
        <authorList>
            <person name="Kim K.M."/>
        </authorList>
    </citation>
    <scope>NUCLEOTIDE SEQUENCE [LARGE SCALE GENOMIC DNA]</scope>
    <source>
        <strain evidence="1 2">KCTC 42856</strain>
    </source>
</reference>
<dbReference type="InterPro" id="IPR036061">
    <property type="entry name" value="CheW-like_dom_sf"/>
</dbReference>
<dbReference type="PANTHER" id="PTHR22617">
    <property type="entry name" value="CHEMOTAXIS SENSOR HISTIDINE KINASE-RELATED"/>
    <property type="match status" value="1"/>
</dbReference>
<dbReference type="KEGG" id="rdp:RD2015_4128"/>
<evidence type="ECO:0000313" key="2">
    <source>
        <dbReference type="Proteomes" id="UP000060699"/>
    </source>
</evidence>